<dbReference type="AlphaFoldDB" id="A0A222EBG3"/>
<dbReference type="InterPro" id="IPR000847">
    <property type="entry name" value="LysR_HTH_N"/>
</dbReference>
<accession>A0A222EBG3</accession>
<name>A0A222EBG3_9RHOB</name>
<dbReference type="SUPFAM" id="SSF46785">
    <property type="entry name" value="Winged helix' DNA-binding domain"/>
    <property type="match status" value="1"/>
</dbReference>
<feature type="domain" description="HTH lysR-type" evidence="1">
    <location>
        <begin position="3"/>
        <end position="61"/>
    </location>
</feature>
<gene>
    <name evidence="2" type="primary">catM</name>
    <name evidence="2" type="ORF">ANTHELSMS3_05157</name>
</gene>
<organism evidence="2 3">
    <name type="scientific">Antarctobacter heliothermus</name>
    <dbReference type="NCBI Taxonomy" id="74033"/>
    <lineage>
        <taxon>Bacteria</taxon>
        <taxon>Pseudomonadati</taxon>
        <taxon>Pseudomonadota</taxon>
        <taxon>Alphaproteobacteria</taxon>
        <taxon>Rhodobacterales</taxon>
        <taxon>Roseobacteraceae</taxon>
        <taxon>Antarctobacter</taxon>
    </lineage>
</organism>
<protein>
    <submittedName>
        <fullName evidence="2">HTH-type transcriptional regulator CatM</fullName>
    </submittedName>
</protein>
<reference evidence="2 3" key="1">
    <citation type="submission" date="2017-07" db="EMBL/GenBank/DDBJ databases">
        <title>Genome Sequence of Antarctobacter heliothermus Strain SMS3 Isolated from a culture of the Diatom Skeletonema marinoi.</title>
        <authorList>
            <person name="Topel M."/>
            <person name="Pinder M.I.M."/>
            <person name="Johansson O.N."/>
            <person name="Kourtchenko O."/>
            <person name="Godhe A."/>
            <person name="Clarke A.K."/>
        </authorList>
    </citation>
    <scope>NUCLEOTIDE SEQUENCE [LARGE SCALE GENOMIC DNA]</scope>
    <source>
        <strain evidence="2 3">SMS3</strain>
        <plasmid evidence="3">Plasmid psms3-1</plasmid>
    </source>
</reference>
<dbReference type="GO" id="GO:0010628">
    <property type="term" value="P:positive regulation of gene expression"/>
    <property type="evidence" value="ECO:0007669"/>
    <property type="project" value="TreeGrafter"/>
</dbReference>
<dbReference type="PROSITE" id="PS50931">
    <property type="entry name" value="HTH_LYSR"/>
    <property type="match status" value="1"/>
</dbReference>
<dbReference type="Proteomes" id="UP000203589">
    <property type="component" value="Plasmid pSMS3-1"/>
</dbReference>
<dbReference type="GO" id="GO:0043565">
    <property type="term" value="F:sequence-specific DNA binding"/>
    <property type="evidence" value="ECO:0007669"/>
    <property type="project" value="TreeGrafter"/>
</dbReference>
<dbReference type="GO" id="GO:0003700">
    <property type="term" value="F:DNA-binding transcription factor activity"/>
    <property type="evidence" value="ECO:0007669"/>
    <property type="project" value="InterPro"/>
</dbReference>
<dbReference type="KEGG" id="aht:ANTHELSMS3_05157"/>
<dbReference type="InterPro" id="IPR036388">
    <property type="entry name" value="WH-like_DNA-bd_sf"/>
</dbReference>
<evidence type="ECO:0000259" key="1">
    <source>
        <dbReference type="PROSITE" id="PS50931"/>
    </source>
</evidence>
<evidence type="ECO:0000313" key="2">
    <source>
        <dbReference type="EMBL" id="ASP23537.1"/>
    </source>
</evidence>
<keyword evidence="3" id="KW-1185">Reference proteome</keyword>
<dbReference type="InterPro" id="IPR036390">
    <property type="entry name" value="WH_DNA-bd_sf"/>
</dbReference>
<dbReference type="PANTHER" id="PTHR30427:SF1">
    <property type="entry name" value="TRANSCRIPTIONAL ACTIVATOR PROTEIN LYSR"/>
    <property type="match status" value="1"/>
</dbReference>
<sequence length="87" mass="9387">MQITLKQLEIVHAIVIAGSISGSRTVLQLSQPTISQQLAKIEEELGTQLVSRGRAGKLTLTPAADFWNKTAGQLLGLPEWPCSRFSG</sequence>
<proteinExistence type="predicted"/>
<dbReference type="RefSeq" id="WP_094037580.1">
    <property type="nucleotide sequence ID" value="NZ_CP022541.1"/>
</dbReference>
<keyword evidence="2" id="KW-0614">Plasmid</keyword>
<geneLocation type="plasmid" evidence="3">
    <name>psms3-1</name>
</geneLocation>
<dbReference type="Pfam" id="PF00126">
    <property type="entry name" value="HTH_1"/>
    <property type="match status" value="1"/>
</dbReference>
<dbReference type="PRINTS" id="PR00039">
    <property type="entry name" value="HTHLYSR"/>
</dbReference>
<dbReference type="Gene3D" id="1.10.10.10">
    <property type="entry name" value="Winged helix-like DNA-binding domain superfamily/Winged helix DNA-binding domain"/>
    <property type="match status" value="1"/>
</dbReference>
<dbReference type="PANTHER" id="PTHR30427">
    <property type="entry name" value="TRANSCRIPTIONAL ACTIVATOR PROTEIN LYSR"/>
    <property type="match status" value="1"/>
</dbReference>
<dbReference type="EMBL" id="CP022541">
    <property type="protein sequence ID" value="ASP23537.1"/>
    <property type="molecule type" value="Genomic_DNA"/>
</dbReference>
<evidence type="ECO:0000313" key="3">
    <source>
        <dbReference type="Proteomes" id="UP000203589"/>
    </source>
</evidence>
<dbReference type="OrthoDB" id="8479357at2"/>